<comment type="caution">
    <text evidence="1">The sequence shown here is derived from an EMBL/GenBank/DDBJ whole genome shotgun (WGS) entry which is preliminary data.</text>
</comment>
<reference evidence="1 2" key="1">
    <citation type="submission" date="2019-02" db="EMBL/GenBank/DDBJ databases">
        <title>Deep-cultivation of Planctomycetes and their phenomic and genomic characterization uncovers novel biology.</title>
        <authorList>
            <person name="Wiegand S."/>
            <person name="Jogler M."/>
            <person name="Boedeker C."/>
            <person name="Pinto D."/>
            <person name="Vollmers J."/>
            <person name="Rivas-Marin E."/>
            <person name="Kohn T."/>
            <person name="Peeters S.H."/>
            <person name="Heuer A."/>
            <person name="Rast P."/>
            <person name="Oberbeckmann S."/>
            <person name="Bunk B."/>
            <person name="Jeske O."/>
            <person name="Meyerdierks A."/>
            <person name="Storesund J.E."/>
            <person name="Kallscheuer N."/>
            <person name="Luecker S."/>
            <person name="Lage O.M."/>
            <person name="Pohl T."/>
            <person name="Merkel B.J."/>
            <person name="Hornburger P."/>
            <person name="Mueller R.-W."/>
            <person name="Bruemmer F."/>
            <person name="Labrenz M."/>
            <person name="Spormann A.M."/>
            <person name="Op Den Camp H."/>
            <person name="Overmann J."/>
            <person name="Amann R."/>
            <person name="Jetten M.S.M."/>
            <person name="Mascher T."/>
            <person name="Medema M.H."/>
            <person name="Devos D.P."/>
            <person name="Kaster A.-K."/>
            <person name="Ovreas L."/>
            <person name="Rohde M."/>
            <person name="Galperin M.Y."/>
            <person name="Jogler C."/>
        </authorList>
    </citation>
    <scope>NUCLEOTIDE SEQUENCE [LARGE SCALE GENOMIC DNA]</scope>
    <source>
        <strain evidence="1 2">Pla52o</strain>
    </source>
</reference>
<name>A0A5C6CPD6_9BACT</name>
<sequence>MGSTSSDTFCLSLNLLVAEHTRFSYAADTTGSFVVESLPRGRIQTIGDDLRRYRKGGRNALPCASERHRYLSKRKVIEYGAIPYQSRSKIETIGYKRFYGSRALLRPRVLLRPHVLLRPRWRCRGAGDRRRIFSRELADTFRDFKVRARGRCDISAPLIKLVKVH</sequence>
<organism evidence="1 2">
    <name type="scientific">Novipirellula galeiformis</name>
    <dbReference type="NCBI Taxonomy" id="2528004"/>
    <lineage>
        <taxon>Bacteria</taxon>
        <taxon>Pseudomonadati</taxon>
        <taxon>Planctomycetota</taxon>
        <taxon>Planctomycetia</taxon>
        <taxon>Pirellulales</taxon>
        <taxon>Pirellulaceae</taxon>
        <taxon>Novipirellula</taxon>
    </lineage>
</organism>
<dbReference type="AlphaFoldDB" id="A0A5C6CPD6"/>
<dbReference type="EMBL" id="SJPT01000002">
    <property type="protein sequence ID" value="TWU25344.1"/>
    <property type="molecule type" value="Genomic_DNA"/>
</dbReference>
<keyword evidence="2" id="KW-1185">Reference proteome</keyword>
<accession>A0A5C6CPD6</accession>
<proteinExistence type="predicted"/>
<dbReference type="Proteomes" id="UP000316304">
    <property type="component" value="Unassembled WGS sequence"/>
</dbReference>
<evidence type="ECO:0000313" key="1">
    <source>
        <dbReference type="EMBL" id="TWU25344.1"/>
    </source>
</evidence>
<protein>
    <submittedName>
        <fullName evidence="1">Uncharacterized protein</fullName>
    </submittedName>
</protein>
<gene>
    <name evidence="1" type="ORF">Pla52o_16450</name>
</gene>
<evidence type="ECO:0000313" key="2">
    <source>
        <dbReference type="Proteomes" id="UP000316304"/>
    </source>
</evidence>